<accession>A0A0G3BKE3</accession>
<dbReference type="AlphaFoldDB" id="A0A0G3BKE3"/>
<dbReference type="RefSeq" id="WP_047194321.1">
    <property type="nucleotide sequence ID" value="NZ_CP011371.1"/>
</dbReference>
<evidence type="ECO:0000256" key="1">
    <source>
        <dbReference type="SAM" id="MobiDB-lite"/>
    </source>
</evidence>
<sequence length="77" mass="8723">MNSLAKIRDEIRSLTEEERAELALHLLQSLEASAATPDIERRWNEEAARRLAEYDRGQGEAIPAEEVHAQALGRLKQ</sequence>
<dbReference type="Proteomes" id="UP000035352">
    <property type="component" value="Chromosome"/>
</dbReference>
<gene>
    <name evidence="2" type="ORF">AAW51_1772</name>
</gene>
<evidence type="ECO:0000313" key="2">
    <source>
        <dbReference type="EMBL" id="AKJ28463.1"/>
    </source>
</evidence>
<evidence type="ECO:0000313" key="3">
    <source>
        <dbReference type="Proteomes" id="UP000035352"/>
    </source>
</evidence>
<dbReference type="STRING" id="413882.AAW51_1772"/>
<dbReference type="OrthoDB" id="8912983at2"/>
<dbReference type="NCBIfam" id="TIGR02574">
    <property type="entry name" value="stabl_TIGR02574"/>
    <property type="match status" value="1"/>
</dbReference>
<reference evidence="2 3" key="1">
    <citation type="submission" date="2015-05" db="EMBL/GenBank/DDBJ databases">
        <authorList>
            <person name="Tang B."/>
            <person name="Yu Y."/>
        </authorList>
    </citation>
    <scope>NUCLEOTIDE SEQUENCE [LARGE SCALE GENOMIC DNA]</scope>
    <source>
        <strain evidence="2 3">DSM 7029</strain>
    </source>
</reference>
<proteinExistence type="predicted"/>
<keyword evidence="3" id="KW-1185">Reference proteome</keyword>
<organism evidence="2 3">
    <name type="scientific">Caldimonas brevitalea</name>
    <dbReference type="NCBI Taxonomy" id="413882"/>
    <lineage>
        <taxon>Bacteria</taxon>
        <taxon>Pseudomonadati</taxon>
        <taxon>Pseudomonadota</taxon>
        <taxon>Betaproteobacteria</taxon>
        <taxon>Burkholderiales</taxon>
        <taxon>Sphaerotilaceae</taxon>
        <taxon>Caldimonas</taxon>
    </lineage>
</organism>
<protein>
    <recommendedName>
        <fullName evidence="4">Addiction module antitoxin RelB</fullName>
    </recommendedName>
</protein>
<dbReference type="KEGG" id="pbh:AAW51_1772"/>
<name>A0A0G3BKE3_9BURK</name>
<dbReference type="InterPro" id="IPR013406">
    <property type="entry name" value="CHP02574_addiction_mod"/>
</dbReference>
<feature type="region of interest" description="Disordered" evidence="1">
    <location>
        <begin position="56"/>
        <end position="77"/>
    </location>
</feature>
<dbReference type="EMBL" id="CP011371">
    <property type="protein sequence ID" value="AKJ28463.1"/>
    <property type="molecule type" value="Genomic_DNA"/>
</dbReference>
<dbReference type="Pfam" id="PF09720">
    <property type="entry name" value="Unstab_antitox"/>
    <property type="match status" value="1"/>
</dbReference>
<evidence type="ECO:0008006" key="4">
    <source>
        <dbReference type="Google" id="ProtNLM"/>
    </source>
</evidence>